<protein>
    <submittedName>
        <fullName evidence="1">Uncharacterized protein</fullName>
    </submittedName>
</protein>
<evidence type="ECO:0000313" key="2">
    <source>
        <dbReference type="Proteomes" id="UP000824120"/>
    </source>
</evidence>
<sequence length="98" mass="11006">MRRIGKVAYELELPSLNGFGSSGDFHVYLCWRRVGDPMPSPLDVTGVVEDNLTYEEVPIRILDRQSFGEINKLKVLLGRKPGHAKAISLSFPLHSKLK</sequence>
<feature type="non-terminal residue" evidence="1">
    <location>
        <position position="1"/>
    </location>
</feature>
<reference evidence="1 2" key="1">
    <citation type="submission" date="2020-09" db="EMBL/GenBank/DDBJ databases">
        <title>De no assembly of potato wild relative species, Solanum commersonii.</title>
        <authorList>
            <person name="Cho K."/>
        </authorList>
    </citation>
    <scope>NUCLEOTIDE SEQUENCE [LARGE SCALE GENOMIC DNA]</scope>
    <source>
        <strain evidence="1">LZ3.2</strain>
        <tissue evidence="1">Leaf</tissue>
    </source>
</reference>
<keyword evidence="2" id="KW-1185">Reference proteome</keyword>
<dbReference type="OrthoDB" id="1939135at2759"/>
<organism evidence="1 2">
    <name type="scientific">Solanum commersonii</name>
    <name type="common">Commerson's wild potato</name>
    <name type="synonym">Commerson's nightshade</name>
    <dbReference type="NCBI Taxonomy" id="4109"/>
    <lineage>
        <taxon>Eukaryota</taxon>
        <taxon>Viridiplantae</taxon>
        <taxon>Streptophyta</taxon>
        <taxon>Embryophyta</taxon>
        <taxon>Tracheophyta</taxon>
        <taxon>Spermatophyta</taxon>
        <taxon>Magnoliopsida</taxon>
        <taxon>eudicotyledons</taxon>
        <taxon>Gunneridae</taxon>
        <taxon>Pentapetalae</taxon>
        <taxon>asterids</taxon>
        <taxon>lamiids</taxon>
        <taxon>Solanales</taxon>
        <taxon>Solanaceae</taxon>
        <taxon>Solanoideae</taxon>
        <taxon>Solaneae</taxon>
        <taxon>Solanum</taxon>
    </lineage>
</organism>
<dbReference type="AlphaFoldDB" id="A0A9J5Z3N9"/>
<dbReference type="EMBL" id="JACXVP010000005">
    <property type="protein sequence ID" value="KAG5606821.1"/>
    <property type="molecule type" value="Genomic_DNA"/>
</dbReference>
<accession>A0A9J5Z3N9</accession>
<comment type="caution">
    <text evidence="1">The sequence shown here is derived from an EMBL/GenBank/DDBJ whole genome shotgun (WGS) entry which is preliminary data.</text>
</comment>
<proteinExistence type="predicted"/>
<name>A0A9J5Z3N9_SOLCO</name>
<gene>
    <name evidence="1" type="ORF">H5410_028313</name>
</gene>
<dbReference type="Proteomes" id="UP000824120">
    <property type="component" value="Chromosome 5"/>
</dbReference>
<evidence type="ECO:0000313" key="1">
    <source>
        <dbReference type="EMBL" id="KAG5606821.1"/>
    </source>
</evidence>